<dbReference type="EMBL" id="DTKL01000004">
    <property type="protein sequence ID" value="HGY93130.1"/>
    <property type="molecule type" value="Genomic_DNA"/>
</dbReference>
<evidence type="ECO:0008006" key="3">
    <source>
        <dbReference type="Google" id="ProtNLM"/>
    </source>
</evidence>
<accession>A0A7V4XQQ9</accession>
<dbReference type="PROSITE" id="PS51257">
    <property type="entry name" value="PROKAR_LIPOPROTEIN"/>
    <property type="match status" value="1"/>
</dbReference>
<evidence type="ECO:0000313" key="2">
    <source>
        <dbReference type="EMBL" id="HGY93130.1"/>
    </source>
</evidence>
<protein>
    <recommendedName>
        <fullName evidence="3">Lipoprotein</fullName>
    </recommendedName>
</protein>
<reference evidence="2" key="1">
    <citation type="journal article" date="2020" name="mSystems">
        <title>Genome- and Community-Level Interaction Insights into Carbon Utilization and Element Cycling Functions of Hydrothermarchaeota in Hydrothermal Sediment.</title>
        <authorList>
            <person name="Zhou Z."/>
            <person name="Liu Y."/>
            <person name="Xu W."/>
            <person name="Pan J."/>
            <person name="Luo Z.H."/>
            <person name="Li M."/>
        </authorList>
    </citation>
    <scope>NUCLEOTIDE SEQUENCE [LARGE SCALE GENOMIC DNA]</scope>
    <source>
        <strain evidence="2">SpSt-855</strain>
    </source>
</reference>
<feature type="signal peptide" evidence="1">
    <location>
        <begin position="1"/>
        <end position="28"/>
    </location>
</feature>
<dbReference type="AlphaFoldDB" id="A0A7V4XQQ9"/>
<keyword evidence="1" id="KW-0732">Signal</keyword>
<feature type="chain" id="PRO_5030926826" description="Lipoprotein" evidence="1">
    <location>
        <begin position="29"/>
        <end position="188"/>
    </location>
</feature>
<organism evidence="2">
    <name type="scientific">Acidobacterium capsulatum</name>
    <dbReference type="NCBI Taxonomy" id="33075"/>
    <lineage>
        <taxon>Bacteria</taxon>
        <taxon>Pseudomonadati</taxon>
        <taxon>Acidobacteriota</taxon>
        <taxon>Terriglobia</taxon>
        <taxon>Terriglobales</taxon>
        <taxon>Acidobacteriaceae</taxon>
        <taxon>Acidobacterium</taxon>
    </lineage>
</organism>
<gene>
    <name evidence="2" type="ORF">ENW50_00345</name>
</gene>
<comment type="caution">
    <text evidence="2">The sequence shown here is derived from an EMBL/GenBank/DDBJ whole genome shotgun (WGS) entry which is preliminary data.</text>
</comment>
<sequence>MRSIYLQRFLPSKALKVFAAIILVTALACTVDAQQNSGQVTAGHAAMQKLGFLAGRWSGPITVTTGSGTVLHMTQNEHVQYKLNGLVMLIKGKSTATDGKVMFSALATVAYNVATHSYRIHAYSGGRYIDTKFSVVPEGFSWGFPSGPVKVMNTMHLTAKRQWKESTSVTFGHRPAMQTVSMLLTRQP</sequence>
<name>A0A7V4XQQ9_9BACT</name>
<evidence type="ECO:0000256" key="1">
    <source>
        <dbReference type="SAM" id="SignalP"/>
    </source>
</evidence>
<proteinExistence type="predicted"/>